<dbReference type="PROSITE" id="PS51318">
    <property type="entry name" value="TAT"/>
    <property type="match status" value="1"/>
</dbReference>
<dbReference type="AlphaFoldDB" id="A0AAW5QR21"/>
<dbReference type="Proteomes" id="UP001320898">
    <property type="component" value="Unassembled WGS sequence"/>
</dbReference>
<accession>A0AAW5QR21</accession>
<dbReference type="InterPro" id="IPR046150">
    <property type="entry name" value="DUF6152"/>
</dbReference>
<sequence length="134" mass="14440">MDRRTFLATMTGLAAATGAGPALYPDQALAHHGWGWATGEEFELTGTITSVKLGNPHGEMTVDAKGAFAGEEWVVEIGQPWRNDRAGLTEAMLAPGTEVTAHGHRSADPDARLMKAEWLMIAGVRHDLYPDRDS</sequence>
<organism evidence="1 2">
    <name type="scientific">Microbaculum marinisediminis</name>
    <dbReference type="NCBI Taxonomy" id="2931392"/>
    <lineage>
        <taxon>Bacteria</taxon>
        <taxon>Pseudomonadati</taxon>
        <taxon>Pseudomonadota</taxon>
        <taxon>Alphaproteobacteria</taxon>
        <taxon>Hyphomicrobiales</taxon>
        <taxon>Tepidamorphaceae</taxon>
        <taxon>Microbaculum</taxon>
    </lineage>
</organism>
<keyword evidence="2" id="KW-1185">Reference proteome</keyword>
<reference evidence="1 2" key="1">
    <citation type="submission" date="2022-04" db="EMBL/GenBank/DDBJ databases">
        <authorList>
            <person name="Ye Y.-Q."/>
            <person name="Du Z.-J."/>
        </authorList>
    </citation>
    <scope>NUCLEOTIDE SEQUENCE [LARGE SCALE GENOMIC DNA]</scope>
    <source>
        <strain evidence="1 2">A6E488</strain>
    </source>
</reference>
<dbReference type="Pfam" id="PF19649">
    <property type="entry name" value="DUF6152"/>
    <property type="match status" value="1"/>
</dbReference>
<dbReference type="InterPro" id="IPR006311">
    <property type="entry name" value="TAT_signal"/>
</dbReference>
<comment type="caution">
    <text evidence="1">The sequence shown here is derived from an EMBL/GenBank/DDBJ whole genome shotgun (WGS) entry which is preliminary data.</text>
</comment>
<proteinExistence type="predicted"/>
<evidence type="ECO:0000313" key="2">
    <source>
        <dbReference type="Proteomes" id="UP001320898"/>
    </source>
</evidence>
<protein>
    <submittedName>
        <fullName evidence="1">DUF6152 family protein</fullName>
    </submittedName>
</protein>
<gene>
    <name evidence="1" type="ORF">MUB46_00390</name>
</gene>
<name>A0AAW5QR21_9HYPH</name>
<dbReference type="EMBL" id="JALIDZ010000001">
    <property type="protein sequence ID" value="MCT8970307.1"/>
    <property type="molecule type" value="Genomic_DNA"/>
</dbReference>
<evidence type="ECO:0000313" key="1">
    <source>
        <dbReference type="EMBL" id="MCT8970307.1"/>
    </source>
</evidence>
<dbReference type="RefSeq" id="WP_261613879.1">
    <property type="nucleotide sequence ID" value="NZ_JALIDZ010000001.1"/>
</dbReference>